<dbReference type="Gene3D" id="3.30.200.20">
    <property type="entry name" value="Phosphorylase Kinase, domain 1"/>
    <property type="match status" value="1"/>
</dbReference>
<sequence>MSLLSSANVRMMGLESNALFHPTMKEIFMVSYNFFNSFFEGKFRQNQTITPRRLSGGDIHEVFSFAVGDESYVIKVNQNMPEDVFLKEADGLKALRETGVVNVPRVLEVDEWEGTQYLLLEYISKGAGMKASFGSELARMHRASNERFGWHSDNYIGSLEQLNPFTATWAEFFVESRLIPCVQKLRDNGSLGSGETRVFASLESRIEYLFPSEQPALLHGDLWSGNALVDERGSTWLIDPAVYFGHREMDLGMMRLFGGFSQDVFEAYSGEYPLEGGFEERVKLAQLYPILVHAVLFGGHYIAEARGIAKRYA</sequence>
<accession>A0A6N6RHW0</accession>
<dbReference type="InterPro" id="IPR016477">
    <property type="entry name" value="Fructo-/Ketosamine-3-kinase"/>
</dbReference>
<dbReference type="SUPFAM" id="SSF56112">
    <property type="entry name" value="Protein kinase-like (PK-like)"/>
    <property type="match status" value="1"/>
</dbReference>
<keyword evidence="2" id="KW-0808">Transferase</keyword>
<evidence type="ECO:0000313" key="4">
    <source>
        <dbReference type="Proteomes" id="UP000468650"/>
    </source>
</evidence>
<organism evidence="3 4">
    <name type="scientific">Phaeocystidibacter luteus</name>
    <dbReference type="NCBI Taxonomy" id="911197"/>
    <lineage>
        <taxon>Bacteria</taxon>
        <taxon>Pseudomonadati</taxon>
        <taxon>Bacteroidota</taxon>
        <taxon>Flavobacteriia</taxon>
        <taxon>Flavobacteriales</taxon>
        <taxon>Phaeocystidibacteraceae</taxon>
        <taxon>Phaeocystidibacter</taxon>
    </lineage>
</organism>
<dbReference type="Pfam" id="PF03881">
    <property type="entry name" value="Fructosamin_kin"/>
    <property type="match status" value="1"/>
</dbReference>
<dbReference type="EMBL" id="WBVO01000002">
    <property type="protein sequence ID" value="KAB2813925.1"/>
    <property type="molecule type" value="Genomic_DNA"/>
</dbReference>
<evidence type="ECO:0000256" key="2">
    <source>
        <dbReference type="PIRNR" id="PIRNR006221"/>
    </source>
</evidence>
<keyword evidence="4" id="KW-1185">Reference proteome</keyword>
<reference evidence="3 4" key="1">
    <citation type="submission" date="2019-09" db="EMBL/GenBank/DDBJ databases">
        <title>Genomes of family Cryomorphaceae.</title>
        <authorList>
            <person name="Bowman J.P."/>
        </authorList>
    </citation>
    <scope>NUCLEOTIDE SEQUENCE [LARGE SCALE GENOMIC DNA]</scope>
    <source>
        <strain evidence="3 4">LMG 25704</strain>
    </source>
</reference>
<dbReference type="PANTHER" id="PTHR12149">
    <property type="entry name" value="FRUCTOSAMINE 3 KINASE-RELATED PROTEIN"/>
    <property type="match status" value="1"/>
</dbReference>
<dbReference type="PIRSF" id="PIRSF006221">
    <property type="entry name" value="Ketosamine-3-kinase"/>
    <property type="match status" value="1"/>
</dbReference>
<name>A0A6N6RHW0_9FLAO</name>
<dbReference type="GO" id="GO:0016301">
    <property type="term" value="F:kinase activity"/>
    <property type="evidence" value="ECO:0007669"/>
    <property type="project" value="UniProtKB-UniRule"/>
</dbReference>
<dbReference type="InterPro" id="IPR011009">
    <property type="entry name" value="Kinase-like_dom_sf"/>
</dbReference>
<dbReference type="AlphaFoldDB" id="A0A6N6RHW0"/>
<comment type="caution">
    <text evidence="3">The sequence shown here is derived from an EMBL/GenBank/DDBJ whole genome shotgun (WGS) entry which is preliminary data.</text>
</comment>
<dbReference type="Proteomes" id="UP000468650">
    <property type="component" value="Unassembled WGS sequence"/>
</dbReference>
<comment type="similarity">
    <text evidence="1 2">Belongs to the fructosamine kinase family.</text>
</comment>
<keyword evidence="2 3" id="KW-0418">Kinase</keyword>
<evidence type="ECO:0000313" key="3">
    <source>
        <dbReference type="EMBL" id="KAB2813925.1"/>
    </source>
</evidence>
<dbReference type="Gene3D" id="3.90.1200.10">
    <property type="match status" value="1"/>
</dbReference>
<evidence type="ECO:0000256" key="1">
    <source>
        <dbReference type="ARBA" id="ARBA00009460"/>
    </source>
</evidence>
<dbReference type="PANTHER" id="PTHR12149:SF8">
    <property type="entry name" value="PROTEIN-RIBULOSAMINE 3-KINASE"/>
    <property type="match status" value="1"/>
</dbReference>
<protein>
    <submittedName>
        <fullName evidence="3">Fructosamine kinase family protein</fullName>
    </submittedName>
</protein>
<proteinExistence type="inferred from homology"/>
<gene>
    <name evidence="3" type="ORF">F8C67_04365</name>
</gene>